<dbReference type="InterPro" id="IPR002328">
    <property type="entry name" value="ADH_Zn_CS"/>
</dbReference>
<keyword evidence="2 5" id="KW-0479">Metal-binding</keyword>
<dbReference type="GO" id="GO:0008270">
    <property type="term" value="F:zinc ion binding"/>
    <property type="evidence" value="ECO:0007669"/>
    <property type="project" value="InterPro"/>
</dbReference>
<dbReference type="CDD" id="cd08283">
    <property type="entry name" value="FDH_like_1"/>
    <property type="match status" value="1"/>
</dbReference>
<evidence type="ECO:0000256" key="2">
    <source>
        <dbReference type="ARBA" id="ARBA00022723"/>
    </source>
</evidence>
<dbReference type="InterPro" id="IPR011032">
    <property type="entry name" value="GroES-like_sf"/>
</dbReference>
<dbReference type="InterPro" id="IPR013149">
    <property type="entry name" value="ADH-like_C"/>
</dbReference>
<feature type="domain" description="Alcohol dehydrogenase-like C-terminal" evidence="6">
    <location>
        <begin position="197"/>
        <end position="266"/>
    </location>
</feature>
<gene>
    <name evidence="8" type="ORF">MAE02_20610</name>
</gene>
<dbReference type="PANTHER" id="PTHR42813:SF2">
    <property type="entry name" value="DEHYDROGENASE, ZINC-CONTAINING, PUTATIVE (AFU_ORTHOLOGUE AFUA_2G02810)-RELATED"/>
    <property type="match status" value="1"/>
</dbReference>
<evidence type="ECO:0000256" key="5">
    <source>
        <dbReference type="RuleBase" id="RU361277"/>
    </source>
</evidence>
<evidence type="ECO:0000256" key="1">
    <source>
        <dbReference type="ARBA" id="ARBA00001947"/>
    </source>
</evidence>
<reference evidence="8 9" key="1">
    <citation type="submission" date="2019-07" db="EMBL/GenBank/DDBJ databases">
        <title>Whole genome shotgun sequence of Microvirga aerophila NBRC 106136.</title>
        <authorList>
            <person name="Hosoyama A."/>
            <person name="Uohara A."/>
            <person name="Ohji S."/>
            <person name="Ichikawa N."/>
        </authorList>
    </citation>
    <scope>NUCLEOTIDE SEQUENCE [LARGE SCALE GENOMIC DNA]</scope>
    <source>
        <strain evidence="8 9">NBRC 106136</strain>
    </source>
</reference>
<dbReference type="Gene3D" id="3.90.180.10">
    <property type="entry name" value="Medium-chain alcohol dehydrogenases, catalytic domain"/>
    <property type="match status" value="1"/>
</dbReference>
<protein>
    <submittedName>
        <fullName evidence="8">Glutathione-dependent formaldehyde dehydrogenase</fullName>
    </submittedName>
</protein>
<name>A0A512BR37_9HYPH</name>
<evidence type="ECO:0000313" key="9">
    <source>
        <dbReference type="Proteomes" id="UP000321085"/>
    </source>
</evidence>
<keyword evidence="3 5" id="KW-0862">Zinc</keyword>
<evidence type="ECO:0000256" key="4">
    <source>
        <dbReference type="ARBA" id="ARBA00023002"/>
    </source>
</evidence>
<dbReference type="SUPFAM" id="SSF51735">
    <property type="entry name" value="NAD(P)-binding Rossmann-fold domains"/>
    <property type="match status" value="1"/>
</dbReference>
<sequence>MKALRWHGKGDIRCDTVPDPQIEQPRDAIIKVTSCAICGSDLHLYDHFMPGMKKGDIMGHEFMGEVVEVGQEAKSKLKVGDRVVIPFTIICGECDQCKRGNFSVCERTNRNAELAATAFGHTTAGLFGYTHLTGGYPGGQAEYVRVPFADTTHIKVPNGLTDEQVLFLGDIFPTGWQAAVQCDIQPTDTVAIWGAGPVGQMAIRSAILLGAKQVIAIDRLPERLSMAKAGGAITINFDEESVIERLNQLTQGKGPEKCIDAVGMESHVSLRQPDTIYDRAKQAVMLESDRPHVLREMIYVCRPAGVISVPGVYGGLVDKLPFGAVMNKGLTIRTGQTHVNRWSDDLLRRIEEGQIDPSFVITHTVGLEQGPEMYEIFRDKKDGCIKVVLKTS</sequence>
<proteinExistence type="inferred from homology"/>
<dbReference type="InterPro" id="IPR036291">
    <property type="entry name" value="NAD(P)-bd_dom_sf"/>
</dbReference>
<dbReference type="PANTHER" id="PTHR42813">
    <property type="entry name" value="ZINC-TYPE ALCOHOL DEHYDROGENASE-LIKE"/>
    <property type="match status" value="1"/>
</dbReference>
<dbReference type="OrthoDB" id="9773078at2"/>
<comment type="cofactor">
    <cofactor evidence="1 5">
        <name>Zn(2+)</name>
        <dbReference type="ChEBI" id="CHEBI:29105"/>
    </cofactor>
</comment>
<dbReference type="InterPro" id="IPR013154">
    <property type="entry name" value="ADH-like_N"/>
</dbReference>
<dbReference type="Pfam" id="PF00107">
    <property type="entry name" value="ADH_zinc_N"/>
    <property type="match status" value="1"/>
</dbReference>
<dbReference type="PROSITE" id="PS00059">
    <property type="entry name" value="ADH_ZINC"/>
    <property type="match status" value="1"/>
</dbReference>
<dbReference type="EMBL" id="BJYU01000022">
    <property type="protein sequence ID" value="GEO14365.1"/>
    <property type="molecule type" value="Genomic_DNA"/>
</dbReference>
<keyword evidence="4" id="KW-0560">Oxidoreductase</keyword>
<dbReference type="GO" id="GO:0016491">
    <property type="term" value="F:oxidoreductase activity"/>
    <property type="evidence" value="ECO:0007669"/>
    <property type="project" value="UniProtKB-KW"/>
</dbReference>
<keyword evidence="9" id="KW-1185">Reference proteome</keyword>
<comment type="caution">
    <text evidence="8">The sequence shown here is derived from an EMBL/GenBank/DDBJ whole genome shotgun (WGS) entry which is preliminary data.</text>
</comment>
<evidence type="ECO:0000259" key="6">
    <source>
        <dbReference type="Pfam" id="PF00107"/>
    </source>
</evidence>
<dbReference type="AlphaFoldDB" id="A0A512BR37"/>
<dbReference type="SUPFAM" id="SSF50129">
    <property type="entry name" value="GroES-like"/>
    <property type="match status" value="1"/>
</dbReference>
<dbReference type="Proteomes" id="UP000321085">
    <property type="component" value="Unassembled WGS sequence"/>
</dbReference>
<evidence type="ECO:0000259" key="7">
    <source>
        <dbReference type="Pfam" id="PF08240"/>
    </source>
</evidence>
<feature type="domain" description="Alcohol dehydrogenase-like N-terminal" evidence="7">
    <location>
        <begin position="25"/>
        <end position="153"/>
    </location>
</feature>
<dbReference type="Pfam" id="PF08240">
    <property type="entry name" value="ADH_N"/>
    <property type="match status" value="1"/>
</dbReference>
<dbReference type="Gene3D" id="3.40.50.720">
    <property type="entry name" value="NAD(P)-binding Rossmann-like Domain"/>
    <property type="match status" value="1"/>
</dbReference>
<comment type="similarity">
    <text evidence="5">Belongs to the zinc-containing alcohol dehydrogenase family.</text>
</comment>
<accession>A0A512BR37</accession>
<evidence type="ECO:0000256" key="3">
    <source>
        <dbReference type="ARBA" id="ARBA00022833"/>
    </source>
</evidence>
<evidence type="ECO:0000313" key="8">
    <source>
        <dbReference type="EMBL" id="GEO14365.1"/>
    </source>
</evidence>
<organism evidence="8 9">
    <name type="scientific">Microvirga aerophila</name>
    <dbReference type="NCBI Taxonomy" id="670291"/>
    <lineage>
        <taxon>Bacteria</taxon>
        <taxon>Pseudomonadati</taxon>
        <taxon>Pseudomonadota</taxon>
        <taxon>Alphaproteobacteria</taxon>
        <taxon>Hyphomicrobiales</taxon>
        <taxon>Methylobacteriaceae</taxon>
        <taxon>Microvirga</taxon>
    </lineage>
</organism>
<dbReference type="RefSeq" id="WP_114184723.1">
    <property type="nucleotide sequence ID" value="NZ_BJYU01000022.1"/>
</dbReference>